<dbReference type="PANTHER" id="PTHR31942">
    <property type="entry name" value="MLO-LIKE PROTEIN 1"/>
    <property type="match status" value="1"/>
</dbReference>
<accession>A0A0B0NYM9</accession>
<dbReference type="PANTHER" id="PTHR31942:SF34">
    <property type="entry name" value="MLO-LIKE PROTEIN"/>
    <property type="match status" value="1"/>
</dbReference>
<evidence type="ECO:0000256" key="2">
    <source>
        <dbReference type="ARBA" id="ARBA00006574"/>
    </source>
</evidence>
<dbReference type="Proteomes" id="UP000032142">
    <property type="component" value="Unassembled WGS sequence"/>
</dbReference>
<proteinExistence type="inferred from homology"/>
<evidence type="ECO:0000256" key="7">
    <source>
        <dbReference type="ARBA" id="ARBA00023265"/>
    </source>
</evidence>
<dbReference type="GO" id="GO:0016020">
    <property type="term" value="C:membrane"/>
    <property type="evidence" value="ECO:0007669"/>
    <property type="project" value="UniProtKB-SubCell"/>
</dbReference>
<protein>
    <submittedName>
        <fullName evidence="9">MLO-like protein</fullName>
    </submittedName>
</protein>
<evidence type="ECO:0000313" key="9">
    <source>
        <dbReference type="EMBL" id="KHG16196.1"/>
    </source>
</evidence>
<evidence type="ECO:0000256" key="1">
    <source>
        <dbReference type="ARBA" id="ARBA00004141"/>
    </source>
</evidence>
<sequence length="70" mass="8255">MFSQAHLAPQSQNHFNFQKYINRSLEEDFSVVVGISPPIWFLAVLFLLFNTHGWYSYLWLPFLPLIVSTH</sequence>
<keyword evidence="3 8" id="KW-0812">Transmembrane</keyword>
<evidence type="ECO:0000256" key="5">
    <source>
        <dbReference type="ARBA" id="ARBA00022989"/>
    </source>
</evidence>
<organism evidence="9 10">
    <name type="scientific">Gossypium arboreum</name>
    <name type="common">Tree cotton</name>
    <name type="synonym">Gossypium nanking</name>
    <dbReference type="NCBI Taxonomy" id="29729"/>
    <lineage>
        <taxon>Eukaryota</taxon>
        <taxon>Viridiplantae</taxon>
        <taxon>Streptophyta</taxon>
        <taxon>Embryophyta</taxon>
        <taxon>Tracheophyta</taxon>
        <taxon>Spermatophyta</taxon>
        <taxon>Magnoliopsida</taxon>
        <taxon>eudicotyledons</taxon>
        <taxon>Gunneridae</taxon>
        <taxon>Pentapetalae</taxon>
        <taxon>rosids</taxon>
        <taxon>malvids</taxon>
        <taxon>Malvales</taxon>
        <taxon>Malvaceae</taxon>
        <taxon>Malvoideae</taxon>
        <taxon>Gossypium</taxon>
    </lineage>
</organism>
<name>A0A0B0NYM9_GOSAR</name>
<evidence type="ECO:0000313" key="10">
    <source>
        <dbReference type="Proteomes" id="UP000032142"/>
    </source>
</evidence>
<keyword evidence="5 8" id="KW-1133">Transmembrane helix</keyword>
<dbReference type="AlphaFoldDB" id="A0A0B0NYM9"/>
<gene>
    <name evidence="9" type="ORF">F383_06820</name>
</gene>
<dbReference type="InterPro" id="IPR004326">
    <property type="entry name" value="Mlo"/>
</dbReference>
<keyword evidence="6 8" id="KW-0472">Membrane</keyword>
<keyword evidence="7" id="KW-0568">Pathogenesis-related protein</keyword>
<reference evidence="10" key="1">
    <citation type="submission" date="2014-09" db="EMBL/GenBank/DDBJ databases">
        <authorList>
            <person name="Mudge J."/>
            <person name="Ramaraj T."/>
            <person name="Lindquist I.E."/>
            <person name="Bharti A.K."/>
            <person name="Sundararajan A."/>
            <person name="Cameron C.T."/>
            <person name="Woodward J.E."/>
            <person name="May G.D."/>
            <person name="Brubaker C."/>
            <person name="Broadhvest J."/>
            <person name="Wilkins T.A."/>
        </authorList>
    </citation>
    <scope>NUCLEOTIDE SEQUENCE</scope>
    <source>
        <strain evidence="10">cv. AKA8401</strain>
    </source>
</reference>
<evidence type="ECO:0000256" key="6">
    <source>
        <dbReference type="ARBA" id="ARBA00023136"/>
    </source>
</evidence>
<comment type="subcellular location">
    <subcellularLocation>
        <location evidence="1">Membrane</location>
        <topology evidence="1">Multi-pass membrane protein</topology>
    </subcellularLocation>
</comment>
<evidence type="ECO:0000256" key="8">
    <source>
        <dbReference type="SAM" id="Phobius"/>
    </source>
</evidence>
<keyword evidence="4" id="KW-0611">Plant defense</keyword>
<evidence type="ECO:0000256" key="3">
    <source>
        <dbReference type="ARBA" id="ARBA00022692"/>
    </source>
</evidence>
<dbReference type="Pfam" id="PF03094">
    <property type="entry name" value="Mlo"/>
    <property type="match status" value="1"/>
</dbReference>
<keyword evidence="10" id="KW-1185">Reference proteome</keyword>
<comment type="similarity">
    <text evidence="2">Belongs to the MLO family.</text>
</comment>
<dbReference type="EMBL" id="KN405671">
    <property type="protein sequence ID" value="KHG16196.1"/>
    <property type="molecule type" value="Genomic_DNA"/>
</dbReference>
<dbReference type="GO" id="GO:0006952">
    <property type="term" value="P:defense response"/>
    <property type="evidence" value="ECO:0007669"/>
    <property type="project" value="UniProtKB-KW"/>
</dbReference>
<evidence type="ECO:0000256" key="4">
    <source>
        <dbReference type="ARBA" id="ARBA00022821"/>
    </source>
</evidence>
<feature type="transmembrane region" description="Helical" evidence="8">
    <location>
        <begin position="29"/>
        <end position="49"/>
    </location>
</feature>